<dbReference type="VEuPathDB" id="FungiDB:MMYC01_207054"/>
<evidence type="ECO:0000313" key="2">
    <source>
        <dbReference type="EMBL" id="KXX76830.1"/>
    </source>
</evidence>
<accession>A0A175VQ28</accession>
<sequence length="166" mass="18554">MLVINLGYTAPINRPGQSPVLTIQQVWAGLQRKVRHAEEFVPLIEGCQVVSEEKSETGEEVITRLVTFRPRPEAGPNSGKQVKEVCKLHAPCRVDFFQEDGSKIANYVTSGESGELYMTYVFEWRHAAVEVGSDEARRLEETSKQTAKMAVESSIETIRRMAAKEG</sequence>
<proteinExistence type="predicted"/>
<dbReference type="InterPro" id="IPR015075">
    <property type="entry name" value="AtaL"/>
</dbReference>
<evidence type="ECO:0000313" key="1">
    <source>
        <dbReference type="EMBL" id="KXX73493.1"/>
    </source>
</evidence>
<reference evidence="1" key="2">
    <citation type="submission" date="2015-06" db="EMBL/GenBank/DDBJ databases">
        <authorList>
            <person name="Hoefler B.C."/>
            <person name="Straight P.D."/>
        </authorList>
    </citation>
    <scope>NUCLEOTIDE SEQUENCE [LARGE SCALE GENOMIC DNA]</scope>
    <source>
        <strain evidence="1">Mm55</strain>
    </source>
</reference>
<dbReference type="Gene3D" id="3.30.530.20">
    <property type="match status" value="1"/>
</dbReference>
<dbReference type="Proteomes" id="UP000078237">
    <property type="component" value="Unassembled WGS sequence"/>
</dbReference>
<dbReference type="STRING" id="100816.A0A175VQ28"/>
<organism evidence="1 3">
    <name type="scientific">Madurella mycetomatis</name>
    <dbReference type="NCBI Taxonomy" id="100816"/>
    <lineage>
        <taxon>Eukaryota</taxon>
        <taxon>Fungi</taxon>
        <taxon>Dikarya</taxon>
        <taxon>Ascomycota</taxon>
        <taxon>Pezizomycotina</taxon>
        <taxon>Sordariomycetes</taxon>
        <taxon>Sordariomycetidae</taxon>
        <taxon>Sordariales</taxon>
        <taxon>Sordariales incertae sedis</taxon>
        <taxon>Madurella</taxon>
    </lineage>
</organism>
<name>A0A175VQ28_9PEZI</name>
<dbReference type="VEuPathDB" id="FungiDB:MMYC01_210217"/>
<dbReference type="SUPFAM" id="SSF55961">
    <property type="entry name" value="Bet v1-like"/>
    <property type="match status" value="1"/>
</dbReference>
<reference evidence="1 3" key="3">
    <citation type="submission" date="2016-01" db="EMBL/GenBank/DDBJ databases">
        <title>Madurella mycetomatis genome sequencing.</title>
        <authorList>
            <person name="Van De Sande W."/>
        </authorList>
    </citation>
    <scope>NUCLEOTIDE SEQUENCE [LARGE SCALE GENOMIC DNA]</scope>
    <source>
        <strain evidence="3">mm55</strain>
        <strain evidence="1">Mm55</strain>
    </source>
</reference>
<dbReference type="EMBL" id="LCTW02000191">
    <property type="protein sequence ID" value="KXX76830.1"/>
    <property type="molecule type" value="Genomic_DNA"/>
</dbReference>
<evidence type="ECO:0008006" key="4">
    <source>
        <dbReference type="Google" id="ProtNLM"/>
    </source>
</evidence>
<dbReference type="AlphaFoldDB" id="A0A175VQ28"/>
<comment type="caution">
    <text evidence="1">The sequence shown here is derived from an EMBL/GenBank/DDBJ whole genome shotgun (WGS) entry which is preliminary data.</text>
</comment>
<dbReference type="InterPro" id="IPR023393">
    <property type="entry name" value="START-like_dom_sf"/>
</dbReference>
<evidence type="ECO:0000313" key="3">
    <source>
        <dbReference type="Proteomes" id="UP000078237"/>
    </source>
</evidence>
<dbReference type="Pfam" id="PF08982">
    <property type="entry name" value="AtaL"/>
    <property type="match status" value="1"/>
</dbReference>
<gene>
    <name evidence="2" type="ORF">MMYC01_207054</name>
    <name evidence="1" type="ORF">MMYC01_210217</name>
</gene>
<dbReference type="OrthoDB" id="2320332at2759"/>
<dbReference type="CDD" id="cd08863">
    <property type="entry name" value="SRPBCC_DUF1857"/>
    <property type="match status" value="1"/>
</dbReference>
<reference evidence="3" key="1">
    <citation type="submission" date="2015-06" db="EMBL/GenBank/DDBJ databases">
        <authorList>
            <person name="van de Sande W.W.J."/>
        </authorList>
    </citation>
    <scope>NUCLEOTIDE SEQUENCE [LARGE SCALE GENOMIC DNA]</scope>
    <source>
        <strain evidence="3">mm55</strain>
    </source>
</reference>
<protein>
    <recommendedName>
        <fullName evidence="4">DUF1857-domain-containing protein</fullName>
    </recommendedName>
</protein>
<dbReference type="EMBL" id="LCTW02000464">
    <property type="protein sequence ID" value="KXX73493.1"/>
    <property type="molecule type" value="Genomic_DNA"/>
</dbReference>
<keyword evidence="3" id="KW-1185">Reference proteome</keyword>